<dbReference type="EMBL" id="CADEHS020000569">
    <property type="protein sequence ID" value="CAG9954322.1"/>
    <property type="molecule type" value="Genomic_DNA"/>
</dbReference>
<reference evidence="1" key="2">
    <citation type="submission" date="2021-10" db="EMBL/GenBank/DDBJ databases">
        <authorList>
            <person name="Piombo E."/>
        </authorList>
    </citation>
    <scope>NUCLEOTIDE SEQUENCE</scope>
</reference>
<accession>A0ACA9ULZ0</accession>
<name>A0ACA9ULZ0_BIOOC</name>
<protein>
    <submittedName>
        <fullName evidence="1">Uncharacterized protein</fullName>
    </submittedName>
</protein>
<evidence type="ECO:0000313" key="1">
    <source>
        <dbReference type="EMBL" id="CAG9954322.1"/>
    </source>
</evidence>
<reference evidence="1" key="1">
    <citation type="submission" date="2020-04" db="EMBL/GenBank/DDBJ databases">
        <authorList>
            <person name="Broberg M."/>
        </authorList>
    </citation>
    <scope>NUCLEOTIDE SEQUENCE</scope>
</reference>
<dbReference type="Proteomes" id="UP000836387">
    <property type="component" value="Unassembled WGS sequence"/>
</dbReference>
<proteinExistence type="predicted"/>
<evidence type="ECO:0000313" key="2">
    <source>
        <dbReference type="Proteomes" id="UP000836387"/>
    </source>
</evidence>
<gene>
    <name evidence="1" type="ORF">CRV2_00016686</name>
</gene>
<comment type="caution">
    <text evidence="1">The sequence shown here is derived from an EMBL/GenBank/DDBJ whole genome shotgun (WGS) entry which is preliminary data.</text>
</comment>
<feature type="non-terminal residue" evidence="1">
    <location>
        <position position="78"/>
    </location>
</feature>
<keyword evidence="2" id="KW-1185">Reference proteome</keyword>
<organism evidence="1 2">
    <name type="scientific">Clonostachys rosea f. rosea IK726</name>
    <dbReference type="NCBI Taxonomy" id="1349383"/>
    <lineage>
        <taxon>Eukaryota</taxon>
        <taxon>Fungi</taxon>
        <taxon>Dikarya</taxon>
        <taxon>Ascomycota</taxon>
        <taxon>Pezizomycotina</taxon>
        <taxon>Sordariomycetes</taxon>
        <taxon>Hypocreomycetidae</taxon>
        <taxon>Hypocreales</taxon>
        <taxon>Bionectriaceae</taxon>
        <taxon>Clonostachys</taxon>
    </lineage>
</organism>
<feature type="non-terminal residue" evidence="1">
    <location>
        <position position="1"/>
    </location>
</feature>
<sequence length="78" mass="8488">YKSASSPPEGGTDAIRRTSGPLPLSTTPTTTIRNTFLMPAWIGVRHQKNIFRVSGGKPCGIQSMKTTKELWLGASRRS</sequence>